<dbReference type="Pfam" id="PF13472">
    <property type="entry name" value="Lipase_GDSL_2"/>
    <property type="match status" value="1"/>
</dbReference>
<evidence type="ECO:0000313" key="3">
    <source>
        <dbReference type="EMBL" id="NMO01283.1"/>
    </source>
</evidence>
<feature type="signal peptide" evidence="1">
    <location>
        <begin position="1"/>
        <end position="40"/>
    </location>
</feature>
<keyword evidence="3" id="KW-0378">Hydrolase</keyword>
<feature type="chain" id="PRO_5032998078" evidence="1">
    <location>
        <begin position="41"/>
        <end position="285"/>
    </location>
</feature>
<dbReference type="AlphaFoldDB" id="A0A848KXW9"/>
<reference evidence="3 4" key="1">
    <citation type="submission" date="2020-04" db="EMBL/GenBank/DDBJ databases">
        <title>Gordonia sp. nov. TBRC 11910.</title>
        <authorList>
            <person name="Suriyachadkun C."/>
        </authorList>
    </citation>
    <scope>NUCLEOTIDE SEQUENCE [LARGE SCALE GENOMIC DNA]</scope>
    <source>
        <strain evidence="3 4">TBRC 11910</strain>
    </source>
</reference>
<protein>
    <submittedName>
        <fullName evidence="3">SGNH/GDSL hydrolase family protein</fullName>
    </submittedName>
</protein>
<comment type="caution">
    <text evidence="3">The sequence shown here is derived from an EMBL/GenBank/DDBJ whole genome shotgun (WGS) entry which is preliminary data.</text>
</comment>
<name>A0A848KXW9_9ACTN</name>
<dbReference type="InterPro" id="IPR036514">
    <property type="entry name" value="SGNH_hydro_sf"/>
</dbReference>
<keyword evidence="1" id="KW-0732">Signal</keyword>
<sequence length="285" mass="28859">MFSVNIVASILRRSRLLRRVCTGAFSVGATVALTASPASANILGDMAGALAPAVSAGSSDFGLQDLLKRLFPDSGGTTGKTRCTSVIQIGDSTSVAADNASMLAGAANTASAQYKRVGATSVTVDAVSGRAVVGGPSPDAEHAVASRLAAGARGCWVIAMGVNDSGAISSGSSVTADQRIARIMTQLSGQPVLWPTVMSSNPAKPAFNAAAMNTFNDALRRAAGRYSNLAVYDWAGAAKPNLYAGDGIHYTAAGTTERNKRFADALAASYPSGAVGATPTAAWIR</sequence>
<dbReference type="CDD" id="cd00229">
    <property type="entry name" value="SGNH_hydrolase"/>
    <property type="match status" value="1"/>
</dbReference>
<gene>
    <name evidence="3" type="ORF">HH308_08645</name>
</gene>
<dbReference type="GO" id="GO:0016787">
    <property type="term" value="F:hydrolase activity"/>
    <property type="evidence" value="ECO:0007669"/>
    <property type="project" value="UniProtKB-KW"/>
</dbReference>
<evidence type="ECO:0000256" key="1">
    <source>
        <dbReference type="SAM" id="SignalP"/>
    </source>
</evidence>
<dbReference type="EMBL" id="JABBNB010000007">
    <property type="protein sequence ID" value="NMO01283.1"/>
    <property type="molecule type" value="Genomic_DNA"/>
</dbReference>
<evidence type="ECO:0000313" key="4">
    <source>
        <dbReference type="Proteomes" id="UP000550729"/>
    </source>
</evidence>
<organism evidence="3 4">
    <name type="scientific">Gordonia asplenii</name>
    <dbReference type="NCBI Taxonomy" id="2725283"/>
    <lineage>
        <taxon>Bacteria</taxon>
        <taxon>Bacillati</taxon>
        <taxon>Actinomycetota</taxon>
        <taxon>Actinomycetes</taxon>
        <taxon>Mycobacteriales</taxon>
        <taxon>Gordoniaceae</taxon>
        <taxon>Gordonia</taxon>
    </lineage>
</organism>
<feature type="domain" description="SGNH hydrolase-type esterase" evidence="2">
    <location>
        <begin position="89"/>
        <end position="254"/>
    </location>
</feature>
<keyword evidence="4" id="KW-1185">Reference proteome</keyword>
<proteinExistence type="predicted"/>
<dbReference type="SUPFAM" id="SSF52266">
    <property type="entry name" value="SGNH hydrolase"/>
    <property type="match status" value="1"/>
</dbReference>
<dbReference type="Proteomes" id="UP000550729">
    <property type="component" value="Unassembled WGS sequence"/>
</dbReference>
<evidence type="ECO:0000259" key="2">
    <source>
        <dbReference type="Pfam" id="PF13472"/>
    </source>
</evidence>
<dbReference type="Gene3D" id="3.40.50.1110">
    <property type="entry name" value="SGNH hydrolase"/>
    <property type="match status" value="1"/>
</dbReference>
<accession>A0A848KXW9</accession>
<dbReference type="InterPro" id="IPR013830">
    <property type="entry name" value="SGNH_hydro"/>
</dbReference>